<dbReference type="PANTHER" id="PTHR30349:SF41">
    <property type="entry name" value="INTEGRASE_RECOMBINASE PROTEIN MJ0367-RELATED"/>
    <property type="match status" value="1"/>
</dbReference>
<evidence type="ECO:0000256" key="4">
    <source>
        <dbReference type="ARBA" id="ARBA00023172"/>
    </source>
</evidence>
<dbReference type="GO" id="GO:0015074">
    <property type="term" value="P:DNA integration"/>
    <property type="evidence" value="ECO:0007669"/>
    <property type="project" value="UniProtKB-KW"/>
</dbReference>
<dbReference type="GO" id="GO:0003677">
    <property type="term" value="F:DNA binding"/>
    <property type="evidence" value="ECO:0007669"/>
    <property type="project" value="UniProtKB-KW"/>
</dbReference>
<reference evidence="6 7" key="1">
    <citation type="submission" date="2020-03" db="EMBL/GenBank/DDBJ databases">
        <title>Sphingomonas sp. nov., isolated from fish.</title>
        <authorList>
            <person name="Hyun D.-W."/>
            <person name="Bae J.-W."/>
        </authorList>
    </citation>
    <scope>NUCLEOTIDE SEQUENCE [LARGE SCALE GENOMIC DNA]</scope>
    <source>
        <strain evidence="6 7">HDW15B</strain>
    </source>
</reference>
<dbReference type="PANTHER" id="PTHR30349">
    <property type="entry name" value="PHAGE INTEGRASE-RELATED"/>
    <property type="match status" value="1"/>
</dbReference>
<feature type="domain" description="Tyr recombinase" evidence="5">
    <location>
        <begin position="235"/>
        <end position="453"/>
    </location>
</feature>
<keyword evidence="2" id="KW-0229">DNA integration</keyword>
<sequence length="465" mass="52697">MFVRNGRFYFRKTLPADVQRLTSRTEVWRSLRTDSPEIALRRLPFIVAQVEADIEMARYQAGLTVDDALLRPFSDDSGRRVRNSQGLDVVPVTSDAQRPTSTLTLGAAYQRYLDDPTHSWTQSTRQAYETTRAVVIAAIGDDKPIAALSRLDVRELLEVLRFLPRNSSKHFPRLALREAAKRAGADDTITRISTANANAYLGNFSSFLNWAVGEEIIHRNPARGLRLRDEVARRDKRHPFSPTQLKLIFHAPLYTGCADGERGWDSQGTQRPRNARFWVPLIALHTGMRLNEICQLDVTDIRVIEEIACICITRTSLVGSTDKKLKTNVSERIVPLHRRLIDLGLVRYAEGLLREGQTKLFHDVDRGSKGVRAVAFSKWFTRFLRRSGASQERTSFHSFRHNFRDELRIGRVEHELAMSLGGWVGGKSLASAVSESYGYGHRVAALHDAISQLHFFDIDLSHLAR</sequence>
<proteinExistence type="inferred from homology"/>
<dbReference type="InterPro" id="IPR013762">
    <property type="entry name" value="Integrase-like_cat_sf"/>
</dbReference>
<accession>A0A6G7YNR5</accession>
<evidence type="ECO:0000313" key="7">
    <source>
        <dbReference type="Proteomes" id="UP000503222"/>
    </source>
</evidence>
<dbReference type="Gene3D" id="1.10.150.130">
    <property type="match status" value="1"/>
</dbReference>
<dbReference type="InterPro" id="IPR046668">
    <property type="entry name" value="DUF6538"/>
</dbReference>
<dbReference type="InterPro" id="IPR010998">
    <property type="entry name" value="Integrase_recombinase_N"/>
</dbReference>
<keyword evidence="3" id="KW-0238">DNA-binding</keyword>
<evidence type="ECO:0000256" key="2">
    <source>
        <dbReference type="ARBA" id="ARBA00022908"/>
    </source>
</evidence>
<dbReference type="GO" id="GO:0006310">
    <property type="term" value="P:DNA recombination"/>
    <property type="evidence" value="ECO:0007669"/>
    <property type="project" value="UniProtKB-KW"/>
</dbReference>
<dbReference type="Pfam" id="PF00589">
    <property type="entry name" value="Phage_integrase"/>
    <property type="match status" value="1"/>
</dbReference>
<dbReference type="EMBL" id="CP049869">
    <property type="protein sequence ID" value="QIK78382.1"/>
    <property type="molecule type" value="Genomic_DNA"/>
</dbReference>
<evidence type="ECO:0000259" key="5">
    <source>
        <dbReference type="PROSITE" id="PS51898"/>
    </source>
</evidence>
<dbReference type="InterPro" id="IPR011010">
    <property type="entry name" value="DNA_brk_join_enz"/>
</dbReference>
<dbReference type="PROSITE" id="PS51898">
    <property type="entry name" value="TYR_RECOMBINASE"/>
    <property type="match status" value="1"/>
</dbReference>
<dbReference type="Gene3D" id="1.10.443.10">
    <property type="entry name" value="Intergrase catalytic core"/>
    <property type="match status" value="1"/>
</dbReference>
<evidence type="ECO:0000313" key="6">
    <source>
        <dbReference type="EMBL" id="QIK78382.1"/>
    </source>
</evidence>
<dbReference type="InterPro" id="IPR002104">
    <property type="entry name" value="Integrase_catalytic"/>
</dbReference>
<comment type="similarity">
    <text evidence="1">Belongs to the 'phage' integrase family.</text>
</comment>
<dbReference type="KEGG" id="spii:G7077_05135"/>
<dbReference type="Proteomes" id="UP000503222">
    <property type="component" value="Chromosome"/>
</dbReference>
<gene>
    <name evidence="6" type="ORF">G7077_05135</name>
</gene>
<dbReference type="AlphaFoldDB" id="A0A6G7YNR5"/>
<dbReference type="InterPro" id="IPR050090">
    <property type="entry name" value="Tyrosine_recombinase_XerCD"/>
</dbReference>
<organism evidence="6 7">
    <name type="scientific">Sphingomonas piscis</name>
    <dbReference type="NCBI Taxonomy" id="2714943"/>
    <lineage>
        <taxon>Bacteria</taxon>
        <taxon>Pseudomonadati</taxon>
        <taxon>Pseudomonadota</taxon>
        <taxon>Alphaproteobacteria</taxon>
        <taxon>Sphingomonadales</taxon>
        <taxon>Sphingomonadaceae</taxon>
        <taxon>Sphingomonas</taxon>
    </lineage>
</organism>
<dbReference type="SUPFAM" id="SSF56349">
    <property type="entry name" value="DNA breaking-rejoining enzymes"/>
    <property type="match status" value="1"/>
</dbReference>
<name>A0A6G7YNR5_9SPHN</name>
<keyword evidence="4" id="KW-0233">DNA recombination</keyword>
<dbReference type="Pfam" id="PF20172">
    <property type="entry name" value="DUF6538"/>
    <property type="match status" value="1"/>
</dbReference>
<evidence type="ECO:0000256" key="1">
    <source>
        <dbReference type="ARBA" id="ARBA00008857"/>
    </source>
</evidence>
<keyword evidence="7" id="KW-1185">Reference proteome</keyword>
<evidence type="ECO:0000256" key="3">
    <source>
        <dbReference type="ARBA" id="ARBA00023125"/>
    </source>
</evidence>
<dbReference type="RefSeq" id="WP_166410776.1">
    <property type="nucleotide sequence ID" value="NZ_CP049869.1"/>
</dbReference>
<dbReference type="CDD" id="cd01184">
    <property type="entry name" value="INT_C_like_1"/>
    <property type="match status" value="1"/>
</dbReference>
<protein>
    <submittedName>
        <fullName evidence="6">Site-specific integrase</fullName>
    </submittedName>
</protein>